<keyword evidence="9" id="KW-1185">Reference proteome</keyword>
<protein>
    <submittedName>
        <fullName evidence="8">Prolyl 4-hydroxylase</fullName>
        <ecNumber evidence="8">1.14.11.2</ecNumber>
    </submittedName>
</protein>
<dbReference type="GO" id="GO:0031418">
    <property type="term" value="F:L-ascorbic acid binding"/>
    <property type="evidence" value="ECO:0007669"/>
    <property type="project" value="UniProtKB-KW"/>
</dbReference>
<sequence length="229" mass="25902">MTNPDPAPDRDALIAQGDAVRARLDADPYAYRVPLDTMDMYAITDFLSAAECHRFMTLVDEVARPSATFEPGNQQDYRTSFSGDVDRANPFVAMIERRIDDLMGIDPVCGEAIQGQRYAVGQEYRGHCDWFPPLSAYFQKEVPCGGQRSWTAMIYLNEPDEGGETDFMHVGVCVQPRLGMLLVWNNANRNGEVNTYTQHAAKPVTKGQKYVITKWYRTREWSARMADAE</sequence>
<comment type="caution">
    <text evidence="8">The sequence shown here is derived from an EMBL/GenBank/DDBJ whole genome shotgun (WGS) entry which is preliminary data.</text>
</comment>
<dbReference type="InterPro" id="IPR045054">
    <property type="entry name" value="P4HA-like"/>
</dbReference>
<gene>
    <name evidence="8" type="ORF">GGR38_003194</name>
</gene>
<dbReference type="GO" id="GO:0004656">
    <property type="term" value="F:procollagen-proline 4-dioxygenase activity"/>
    <property type="evidence" value="ECO:0007669"/>
    <property type="project" value="UniProtKB-EC"/>
</dbReference>
<dbReference type="SMART" id="SM00702">
    <property type="entry name" value="P4Hc"/>
    <property type="match status" value="1"/>
</dbReference>
<keyword evidence="2" id="KW-0479">Metal-binding</keyword>
<reference evidence="8 9" key="1">
    <citation type="submission" date="2020-08" db="EMBL/GenBank/DDBJ databases">
        <title>Genomic Encyclopedia of Type Strains, Phase IV (KMG-IV): sequencing the most valuable type-strain genomes for metagenomic binning, comparative biology and taxonomic classification.</title>
        <authorList>
            <person name="Goeker M."/>
        </authorList>
    </citation>
    <scope>NUCLEOTIDE SEQUENCE [LARGE SCALE GENOMIC DNA]</scope>
    <source>
        <strain evidence="8 9">DSM 27057</strain>
    </source>
</reference>
<dbReference type="InterPro" id="IPR044862">
    <property type="entry name" value="Pro_4_hyd_alph_FE2OG_OXY"/>
</dbReference>
<proteinExistence type="predicted"/>
<evidence type="ECO:0000259" key="7">
    <source>
        <dbReference type="PROSITE" id="PS51471"/>
    </source>
</evidence>
<comment type="cofactor">
    <cofactor evidence="1">
        <name>L-ascorbate</name>
        <dbReference type="ChEBI" id="CHEBI:38290"/>
    </cofactor>
</comment>
<keyword evidence="3" id="KW-0847">Vitamin C</keyword>
<evidence type="ECO:0000256" key="3">
    <source>
        <dbReference type="ARBA" id="ARBA00022896"/>
    </source>
</evidence>
<evidence type="ECO:0000256" key="1">
    <source>
        <dbReference type="ARBA" id="ARBA00001961"/>
    </source>
</evidence>
<keyword evidence="5 8" id="KW-0560">Oxidoreductase</keyword>
<dbReference type="Pfam" id="PF13640">
    <property type="entry name" value="2OG-FeII_Oxy_3"/>
    <property type="match status" value="1"/>
</dbReference>
<keyword evidence="6" id="KW-0408">Iron</keyword>
<evidence type="ECO:0000313" key="8">
    <source>
        <dbReference type="EMBL" id="MBB3956236.1"/>
    </source>
</evidence>
<evidence type="ECO:0000256" key="6">
    <source>
        <dbReference type="ARBA" id="ARBA00023004"/>
    </source>
</evidence>
<feature type="domain" description="Fe2OG dioxygenase" evidence="7">
    <location>
        <begin position="109"/>
        <end position="218"/>
    </location>
</feature>
<dbReference type="AlphaFoldDB" id="A0A7W6CGS6"/>
<keyword evidence="4" id="KW-0223">Dioxygenase</keyword>
<dbReference type="EC" id="1.14.11.2" evidence="8"/>
<evidence type="ECO:0000256" key="5">
    <source>
        <dbReference type="ARBA" id="ARBA00023002"/>
    </source>
</evidence>
<dbReference type="RefSeq" id="WP_183627141.1">
    <property type="nucleotide sequence ID" value="NZ_JACIDX010000012.1"/>
</dbReference>
<dbReference type="Gene3D" id="2.60.120.620">
    <property type="entry name" value="q2cbj1_9rhob like domain"/>
    <property type="match status" value="1"/>
</dbReference>
<name>A0A7W6CGS6_9SPHN</name>
<accession>A0A7W6CGS6</accession>
<dbReference type="GO" id="GO:0005506">
    <property type="term" value="F:iron ion binding"/>
    <property type="evidence" value="ECO:0007669"/>
    <property type="project" value="InterPro"/>
</dbReference>
<dbReference type="PANTHER" id="PTHR10869:SF246">
    <property type="entry name" value="TRANSMEMBRANE PROLYL 4-HYDROXYLASE"/>
    <property type="match status" value="1"/>
</dbReference>
<organism evidence="8 9">
    <name type="scientific">Novosphingobium sediminicola</name>
    <dbReference type="NCBI Taxonomy" id="563162"/>
    <lineage>
        <taxon>Bacteria</taxon>
        <taxon>Pseudomonadati</taxon>
        <taxon>Pseudomonadota</taxon>
        <taxon>Alphaproteobacteria</taxon>
        <taxon>Sphingomonadales</taxon>
        <taxon>Sphingomonadaceae</taxon>
        <taxon>Novosphingobium</taxon>
    </lineage>
</organism>
<evidence type="ECO:0000313" key="9">
    <source>
        <dbReference type="Proteomes" id="UP000548867"/>
    </source>
</evidence>
<evidence type="ECO:0000256" key="4">
    <source>
        <dbReference type="ARBA" id="ARBA00022964"/>
    </source>
</evidence>
<dbReference type="EMBL" id="JACIDX010000012">
    <property type="protein sequence ID" value="MBB3956236.1"/>
    <property type="molecule type" value="Genomic_DNA"/>
</dbReference>
<dbReference type="PROSITE" id="PS51471">
    <property type="entry name" value="FE2OG_OXY"/>
    <property type="match status" value="1"/>
</dbReference>
<dbReference type="InterPro" id="IPR006620">
    <property type="entry name" value="Pro_4_hyd_alph"/>
</dbReference>
<dbReference type="PANTHER" id="PTHR10869">
    <property type="entry name" value="PROLYL 4-HYDROXYLASE ALPHA SUBUNIT"/>
    <property type="match status" value="1"/>
</dbReference>
<evidence type="ECO:0000256" key="2">
    <source>
        <dbReference type="ARBA" id="ARBA00022723"/>
    </source>
</evidence>
<dbReference type="InterPro" id="IPR005123">
    <property type="entry name" value="Oxoglu/Fe-dep_dioxygenase_dom"/>
</dbReference>
<dbReference type="Proteomes" id="UP000548867">
    <property type="component" value="Unassembled WGS sequence"/>
</dbReference>